<dbReference type="EMBL" id="JACXZS010000012">
    <property type="protein sequence ID" value="MBD3943328.1"/>
    <property type="molecule type" value="Genomic_DNA"/>
</dbReference>
<protein>
    <submittedName>
        <fullName evidence="3">Alpha/beta hydrolase</fullName>
    </submittedName>
</protein>
<dbReference type="InterPro" id="IPR029058">
    <property type="entry name" value="AB_hydrolase_fold"/>
</dbReference>
<feature type="region of interest" description="Disordered" evidence="1">
    <location>
        <begin position="1"/>
        <end position="21"/>
    </location>
</feature>
<evidence type="ECO:0000256" key="1">
    <source>
        <dbReference type="SAM" id="MobiDB-lite"/>
    </source>
</evidence>
<evidence type="ECO:0000259" key="2">
    <source>
        <dbReference type="Pfam" id="PF12697"/>
    </source>
</evidence>
<dbReference type="Proteomes" id="UP000598426">
    <property type="component" value="Unassembled WGS sequence"/>
</dbReference>
<reference evidence="3 4" key="1">
    <citation type="submission" date="2020-09" db="EMBL/GenBank/DDBJ databases">
        <title>Isolation and identification of active actinomycetes.</title>
        <authorList>
            <person name="Li X."/>
        </authorList>
    </citation>
    <scope>NUCLEOTIDE SEQUENCE [LARGE SCALE GENOMIC DNA]</scope>
    <source>
        <strain evidence="3 4">NEAU-LLC</strain>
    </source>
</reference>
<name>A0ABR8NRZ2_9MICO</name>
<dbReference type="GO" id="GO:0016787">
    <property type="term" value="F:hydrolase activity"/>
    <property type="evidence" value="ECO:0007669"/>
    <property type="project" value="UniProtKB-KW"/>
</dbReference>
<dbReference type="Gene3D" id="3.40.50.1820">
    <property type="entry name" value="alpha/beta hydrolase"/>
    <property type="match status" value="1"/>
</dbReference>
<accession>A0ABR8NRZ2</accession>
<dbReference type="Pfam" id="PF12697">
    <property type="entry name" value="Abhydrolase_6"/>
    <property type="match status" value="1"/>
</dbReference>
<organism evidence="3 4">
    <name type="scientific">Microbacterium helvum</name>
    <dbReference type="NCBI Taxonomy" id="2773713"/>
    <lineage>
        <taxon>Bacteria</taxon>
        <taxon>Bacillati</taxon>
        <taxon>Actinomycetota</taxon>
        <taxon>Actinomycetes</taxon>
        <taxon>Micrococcales</taxon>
        <taxon>Microbacteriaceae</taxon>
        <taxon>Microbacterium</taxon>
    </lineage>
</organism>
<dbReference type="InterPro" id="IPR050228">
    <property type="entry name" value="Carboxylesterase_BioH"/>
</dbReference>
<dbReference type="SUPFAM" id="SSF53474">
    <property type="entry name" value="alpha/beta-Hydrolases"/>
    <property type="match status" value="1"/>
</dbReference>
<dbReference type="PANTHER" id="PTHR43194:SF2">
    <property type="entry name" value="PEROXISOMAL MEMBRANE PROTEIN LPX1"/>
    <property type="match status" value="1"/>
</dbReference>
<evidence type="ECO:0000313" key="4">
    <source>
        <dbReference type="Proteomes" id="UP000598426"/>
    </source>
</evidence>
<gene>
    <name evidence="3" type="ORF">IF188_16675</name>
</gene>
<dbReference type="InterPro" id="IPR000073">
    <property type="entry name" value="AB_hydrolase_1"/>
</dbReference>
<dbReference type="PRINTS" id="PR00111">
    <property type="entry name" value="ABHYDROLASE"/>
</dbReference>
<keyword evidence="4" id="KW-1185">Reference proteome</keyword>
<sequence length="342" mass="36099">MTPDYRRPPSARPAARAVRHDERVSDPIDEFSFLPEQAEEAGLDIAAVPRGERLTLTLDDGRALSALRYAPADAPDTAPVVTFLHGAGLNAHTWDTTILALGLPALAIDLPGHGDSSWRDDVAYVARVMAPDVAAGIDAWTESPQVLVGQSLGGLTAAAVAASRPDLVRELVVIDITPGLDPDGGASQIRRFFAGPVDWASRDELVDRAISFGLGGGTRRKAARGVFFNSRIRPDGRVEWKHHFAHLANALSSDPVAAAAAGRQQDAVAAVLGESGWQDLAGITAPTTLIRGSRGYLTDEDAAEFARRVPAAALVEVDSGHNVQEDVPLDLGARLRTIATAG</sequence>
<evidence type="ECO:0000313" key="3">
    <source>
        <dbReference type="EMBL" id="MBD3943328.1"/>
    </source>
</evidence>
<feature type="domain" description="AB hydrolase-1" evidence="2">
    <location>
        <begin position="83"/>
        <end position="328"/>
    </location>
</feature>
<comment type="caution">
    <text evidence="3">The sequence shown here is derived from an EMBL/GenBank/DDBJ whole genome shotgun (WGS) entry which is preliminary data.</text>
</comment>
<proteinExistence type="predicted"/>
<dbReference type="PANTHER" id="PTHR43194">
    <property type="entry name" value="HYDROLASE ALPHA/BETA FOLD FAMILY"/>
    <property type="match status" value="1"/>
</dbReference>
<keyword evidence="3" id="KW-0378">Hydrolase</keyword>